<organism evidence="1 2">
    <name type="scientific">Dipteronia dyeriana</name>
    <dbReference type="NCBI Taxonomy" id="168575"/>
    <lineage>
        <taxon>Eukaryota</taxon>
        <taxon>Viridiplantae</taxon>
        <taxon>Streptophyta</taxon>
        <taxon>Embryophyta</taxon>
        <taxon>Tracheophyta</taxon>
        <taxon>Spermatophyta</taxon>
        <taxon>Magnoliopsida</taxon>
        <taxon>eudicotyledons</taxon>
        <taxon>Gunneridae</taxon>
        <taxon>Pentapetalae</taxon>
        <taxon>rosids</taxon>
        <taxon>malvids</taxon>
        <taxon>Sapindales</taxon>
        <taxon>Sapindaceae</taxon>
        <taxon>Hippocastanoideae</taxon>
        <taxon>Acereae</taxon>
        <taxon>Dipteronia</taxon>
    </lineage>
</organism>
<comment type="caution">
    <text evidence="1">The sequence shown here is derived from an EMBL/GenBank/DDBJ whole genome shotgun (WGS) entry which is preliminary data.</text>
</comment>
<name>A0AAD9XFN0_9ROSI</name>
<reference evidence="1" key="1">
    <citation type="journal article" date="2023" name="Plant J.">
        <title>Genome sequences and population genomics provide insights into the demographic history, inbreeding, and mutation load of two 'living fossil' tree species of Dipteronia.</title>
        <authorList>
            <person name="Feng Y."/>
            <person name="Comes H.P."/>
            <person name="Chen J."/>
            <person name="Zhu S."/>
            <person name="Lu R."/>
            <person name="Zhang X."/>
            <person name="Li P."/>
            <person name="Qiu J."/>
            <person name="Olsen K.M."/>
            <person name="Qiu Y."/>
        </authorList>
    </citation>
    <scope>NUCLEOTIDE SEQUENCE</scope>
    <source>
        <strain evidence="1">KIB01</strain>
    </source>
</reference>
<gene>
    <name evidence="1" type="ORF">Ddye_005112</name>
</gene>
<sequence>MNATATLTLSHLNFPAKCSCSFLCKPNLALNLISSNTKPNQCLQKWSSLPLGVSSSETAHLVVEDDLNAFLQILPCDLRDSLLNDSKRGQLLEVILDLGRLPEARYQGEFGGKYQ</sequence>
<dbReference type="AlphaFoldDB" id="A0AAD9XFN0"/>
<dbReference type="EMBL" id="JANJYI010000002">
    <property type="protein sequence ID" value="KAK2658579.1"/>
    <property type="molecule type" value="Genomic_DNA"/>
</dbReference>
<accession>A0AAD9XFN0</accession>
<proteinExistence type="predicted"/>
<keyword evidence="2" id="KW-1185">Reference proteome</keyword>
<evidence type="ECO:0000313" key="2">
    <source>
        <dbReference type="Proteomes" id="UP001280121"/>
    </source>
</evidence>
<protein>
    <submittedName>
        <fullName evidence="1">Uncharacterized protein</fullName>
    </submittedName>
</protein>
<dbReference type="Proteomes" id="UP001280121">
    <property type="component" value="Unassembled WGS sequence"/>
</dbReference>
<evidence type="ECO:0000313" key="1">
    <source>
        <dbReference type="EMBL" id="KAK2658579.1"/>
    </source>
</evidence>